<dbReference type="PANTHER" id="PTHR35317">
    <property type="entry name" value="OS04G0629600 PROTEIN"/>
    <property type="match status" value="1"/>
</dbReference>
<dbReference type="Pfam" id="PF14223">
    <property type="entry name" value="Retrotran_gag_2"/>
    <property type="match status" value="1"/>
</dbReference>
<keyword evidence="1" id="KW-0862">Zinc</keyword>
<evidence type="ECO:0000313" key="5">
    <source>
        <dbReference type="Proteomes" id="UP000321947"/>
    </source>
</evidence>
<gene>
    <name evidence="4" type="ORF">E5676_scaffold104G00920</name>
</gene>
<dbReference type="AlphaFoldDB" id="A0A5D3BAM0"/>
<dbReference type="InterPro" id="IPR036875">
    <property type="entry name" value="Znf_CCHC_sf"/>
</dbReference>
<dbReference type="InterPro" id="IPR001878">
    <property type="entry name" value="Znf_CCHC"/>
</dbReference>
<evidence type="ECO:0000256" key="1">
    <source>
        <dbReference type="PROSITE-ProRule" id="PRU00047"/>
    </source>
</evidence>
<protein>
    <submittedName>
        <fullName evidence="4">Gag-proteinase polyprotein</fullName>
    </submittedName>
</protein>
<accession>A0A5D3BAM0</accession>
<dbReference type="Proteomes" id="UP000321947">
    <property type="component" value="Unassembled WGS sequence"/>
</dbReference>
<evidence type="ECO:0000313" key="4">
    <source>
        <dbReference type="EMBL" id="TYJ95661.1"/>
    </source>
</evidence>
<dbReference type="PANTHER" id="PTHR35317:SF35">
    <property type="entry name" value="DUF4219 DOMAIN-CONTAINING PROTEIN"/>
    <property type="match status" value="1"/>
</dbReference>
<feature type="domain" description="CCHC-type" evidence="3">
    <location>
        <begin position="297"/>
        <end position="312"/>
    </location>
</feature>
<feature type="compositionally biased region" description="Basic and acidic residues" evidence="2">
    <location>
        <begin position="568"/>
        <end position="586"/>
    </location>
</feature>
<keyword evidence="1" id="KW-0479">Metal-binding</keyword>
<dbReference type="EMBL" id="SSTD01020124">
    <property type="protein sequence ID" value="TYJ95661.1"/>
    <property type="molecule type" value="Genomic_DNA"/>
</dbReference>
<feature type="region of interest" description="Disordered" evidence="2">
    <location>
        <begin position="540"/>
        <end position="590"/>
    </location>
</feature>
<proteinExistence type="predicted"/>
<dbReference type="GO" id="GO:0008270">
    <property type="term" value="F:zinc ion binding"/>
    <property type="evidence" value="ECO:0007669"/>
    <property type="project" value="UniProtKB-KW"/>
</dbReference>
<reference evidence="4 5" key="1">
    <citation type="submission" date="2019-08" db="EMBL/GenBank/DDBJ databases">
        <title>Draft genome sequences of two oriental melons (Cucumis melo L. var makuwa).</title>
        <authorList>
            <person name="Kwon S.-Y."/>
        </authorList>
    </citation>
    <scope>NUCLEOTIDE SEQUENCE [LARGE SCALE GENOMIC DNA]</scope>
    <source>
        <strain evidence="5">cv. Chang Bougi</strain>
        <tissue evidence="4">Leaf</tissue>
    </source>
</reference>
<dbReference type="Pfam" id="PF25597">
    <property type="entry name" value="SH3_retrovirus"/>
    <property type="match status" value="1"/>
</dbReference>
<keyword evidence="1" id="KW-0863">Zinc-finger</keyword>
<sequence length="651" mass="73833">MEIIREGPSASCPPVLDGKNYSYWKPRMIFFIKMLDGKAWRALVADYDPPMIIVNGVSIPKSEVDWTDAEEQASVGNARALNAIFNSVDLNVFKLINSCNAAKEAWKTLEVSFMIGLARDFQKEKKLWIKEEFENYKAITSKFEALKMTEDESVSDYNKRVLEIANESLLLGEKIPDSKIVQKVLRSLPRKFDMKVTAIEEAHDITTLRLDELFGSLLTFEMATADRESKKGKGIAFKSTHVDEEAVSDTEANMDESIALLTEQFTNAFQKLKNMNATNRRSDGYIKKKEGDRRIFRCRECGSIGHYQAECPTFLRKQKNFCVTLSDEESGDSRDDDDNINAFTIRITDENIDDESECSEESKSDELTIEKLEALWKEDCEVRAIQKERIQDLIEENERLITENLESILKSGYNGSQRHGLGFVASAGRLKTTSEIKFVSDSMGVEHETTHIETSIRTTVKTLERTCYYCGRKGPMQTESLGGKREYRQKWDAKSEQEIFLGYSQNSHTYRVFNNRSGSVLETINVVINDLDSAIKQINDEEDETPNMSEARTTSSVEVPKADNPSDDSGKSLEKSSEENITKKSELIPSTYVKKNHPASSIIGDPSAGMQIGRKEKIDYMKMVADLCYISTFEPSTVDSALRDEYWLNAM</sequence>
<name>A0A5D3BAM0_CUCMM</name>
<dbReference type="InterPro" id="IPR057670">
    <property type="entry name" value="SH3_retrovirus"/>
</dbReference>
<dbReference type="PROSITE" id="PS50158">
    <property type="entry name" value="ZF_CCHC"/>
    <property type="match status" value="1"/>
</dbReference>
<evidence type="ECO:0000259" key="3">
    <source>
        <dbReference type="PROSITE" id="PS50158"/>
    </source>
</evidence>
<feature type="compositionally biased region" description="Polar residues" evidence="2">
    <location>
        <begin position="546"/>
        <end position="557"/>
    </location>
</feature>
<comment type="caution">
    <text evidence="4">The sequence shown here is derived from an EMBL/GenBank/DDBJ whole genome shotgun (WGS) entry which is preliminary data.</text>
</comment>
<organism evidence="4 5">
    <name type="scientific">Cucumis melo var. makuwa</name>
    <name type="common">Oriental melon</name>
    <dbReference type="NCBI Taxonomy" id="1194695"/>
    <lineage>
        <taxon>Eukaryota</taxon>
        <taxon>Viridiplantae</taxon>
        <taxon>Streptophyta</taxon>
        <taxon>Embryophyta</taxon>
        <taxon>Tracheophyta</taxon>
        <taxon>Spermatophyta</taxon>
        <taxon>Magnoliopsida</taxon>
        <taxon>eudicotyledons</taxon>
        <taxon>Gunneridae</taxon>
        <taxon>Pentapetalae</taxon>
        <taxon>rosids</taxon>
        <taxon>fabids</taxon>
        <taxon>Cucurbitales</taxon>
        <taxon>Cucurbitaceae</taxon>
        <taxon>Benincaseae</taxon>
        <taxon>Cucumis</taxon>
    </lineage>
</organism>
<dbReference type="GO" id="GO:0003676">
    <property type="term" value="F:nucleic acid binding"/>
    <property type="evidence" value="ECO:0007669"/>
    <property type="project" value="InterPro"/>
</dbReference>
<dbReference type="SUPFAM" id="SSF57756">
    <property type="entry name" value="Retrovirus zinc finger-like domains"/>
    <property type="match status" value="1"/>
</dbReference>
<evidence type="ECO:0000256" key="2">
    <source>
        <dbReference type="SAM" id="MobiDB-lite"/>
    </source>
</evidence>
<dbReference type="SMART" id="SM00343">
    <property type="entry name" value="ZnF_C2HC"/>
    <property type="match status" value="1"/>
</dbReference>